<keyword evidence="1" id="KW-1133">Transmembrane helix</keyword>
<gene>
    <name evidence="2" type="ORF">ACFSC3_14720</name>
</gene>
<evidence type="ECO:0008006" key="4">
    <source>
        <dbReference type="Google" id="ProtNLM"/>
    </source>
</evidence>
<feature type="transmembrane region" description="Helical" evidence="1">
    <location>
        <begin position="6"/>
        <end position="23"/>
    </location>
</feature>
<keyword evidence="3" id="KW-1185">Reference proteome</keyword>
<keyword evidence="1" id="KW-0812">Transmembrane</keyword>
<accession>A0ABW4NFF9</accession>
<dbReference type="Proteomes" id="UP001597283">
    <property type="component" value="Unassembled WGS sequence"/>
</dbReference>
<evidence type="ECO:0000313" key="3">
    <source>
        <dbReference type="Proteomes" id="UP001597283"/>
    </source>
</evidence>
<proteinExistence type="predicted"/>
<evidence type="ECO:0000256" key="1">
    <source>
        <dbReference type="SAM" id="Phobius"/>
    </source>
</evidence>
<reference evidence="3" key="1">
    <citation type="journal article" date="2019" name="Int. J. Syst. Evol. Microbiol.">
        <title>The Global Catalogue of Microorganisms (GCM) 10K type strain sequencing project: providing services to taxonomists for standard genome sequencing and annotation.</title>
        <authorList>
            <consortium name="The Broad Institute Genomics Platform"/>
            <consortium name="The Broad Institute Genome Sequencing Center for Infectious Disease"/>
            <person name="Wu L."/>
            <person name="Ma J."/>
        </authorList>
    </citation>
    <scope>NUCLEOTIDE SEQUENCE [LARGE SCALE GENOMIC DNA]</scope>
    <source>
        <strain evidence="3">Q85</strain>
    </source>
</reference>
<evidence type="ECO:0000313" key="2">
    <source>
        <dbReference type="EMBL" id="MFD1788817.1"/>
    </source>
</evidence>
<name>A0ABW4NFF9_9SPHN</name>
<comment type="caution">
    <text evidence="2">The sequence shown here is derived from an EMBL/GenBank/DDBJ whole genome shotgun (WGS) entry which is preliminary data.</text>
</comment>
<dbReference type="EMBL" id="JBHUFC010000006">
    <property type="protein sequence ID" value="MFD1788817.1"/>
    <property type="molecule type" value="Genomic_DNA"/>
</dbReference>
<sequence length="90" mass="10232">MSGGQFMVVMIVAIVMFANIVKAKMGIRRRDVRGEFDMMGDASTAAENHRLKSEIADLRDRIQVLERVVTDNEGSLRLDREIEKLRGPRN</sequence>
<organism evidence="2 3">
    <name type="scientific">Sphingomonas floccifaciens</name>
    <dbReference type="NCBI Taxonomy" id="1844115"/>
    <lineage>
        <taxon>Bacteria</taxon>
        <taxon>Pseudomonadati</taxon>
        <taxon>Pseudomonadota</taxon>
        <taxon>Alphaproteobacteria</taxon>
        <taxon>Sphingomonadales</taxon>
        <taxon>Sphingomonadaceae</taxon>
        <taxon>Sphingomonas</taxon>
    </lineage>
</organism>
<protein>
    <recommendedName>
        <fullName evidence="4">Phage shock protein B</fullName>
    </recommendedName>
</protein>
<keyword evidence="1" id="KW-0472">Membrane</keyword>
<dbReference type="RefSeq" id="WP_380941193.1">
    <property type="nucleotide sequence ID" value="NZ_JBHUFC010000006.1"/>
</dbReference>